<dbReference type="InterPro" id="IPR037117">
    <property type="entry name" value="Dihydroorotate_DH_ele_sf"/>
</dbReference>
<dbReference type="SUPFAM" id="SSF52343">
    <property type="entry name" value="Ferredoxin reductase-like, C-terminal NADP-linked domain"/>
    <property type="match status" value="1"/>
</dbReference>
<evidence type="ECO:0000256" key="10">
    <source>
        <dbReference type="ARBA" id="ARBA00034078"/>
    </source>
</evidence>
<evidence type="ECO:0000256" key="4">
    <source>
        <dbReference type="ARBA" id="ARBA00022714"/>
    </source>
</evidence>
<evidence type="ECO:0000256" key="7">
    <source>
        <dbReference type="ARBA" id="ARBA00022982"/>
    </source>
</evidence>
<dbReference type="OrthoDB" id="9789468at2"/>
<evidence type="ECO:0000313" key="16">
    <source>
        <dbReference type="Proteomes" id="UP000297225"/>
    </source>
</evidence>
<evidence type="ECO:0000256" key="2">
    <source>
        <dbReference type="ARBA" id="ARBA00022448"/>
    </source>
</evidence>
<dbReference type="GO" id="GO:0046872">
    <property type="term" value="F:metal ion binding"/>
    <property type="evidence" value="ECO:0007669"/>
    <property type="project" value="UniProtKB-KW"/>
</dbReference>
<keyword evidence="4 12" id="KW-0001">2Fe-2S</keyword>
<evidence type="ECO:0000256" key="12">
    <source>
        <dbReference type="PIRSR" id="PIRSR006816-2"/>
    </source>
</evidence>
<evidence type="ECO:0000256" key="9">
    <source>
        <dbReference type="ARBA" id="ARBA00023014"/>
    </source>
</evidence>
<keyword evidence="2" id="KW-0813">Transport</keyword>
<dbReference type="GO" id="GO:0051537">
    <property type="term" value="F:2 iron, 2 sulfur cluster binding"/>
    <property type="evidence" value="ECO:0007669"/>
    <property type="project" value="UniProtKB-KW"/>
</dbReference>
<feature type="binding site" evidence="12">
    <location>
        <position position="231"/>
    </location>
    <ligand>
        <name>[2Fe-2S] cluster</name>
        <dbReference type="ChEBI" id="CHEBI:190135"/>
    </ligand>
</feature>
<feature type="binding site" evidence="12">
    <location>
        <position position="236"/>
    </location>
    <ligand>
        <name>[2Fe-2S] cluster</name>
        <dbReference type="ChEBI" id="CHEBI:190135"/>
    </ligand>
</feature>
<dbReference type="AlphaFoldDB" id="A0A4Y8WPC5"/>
<dbReference type="GO" id="GO:0006221">
    <property type="term" value="P:pyrimidine nucleotide biosynthetic process"/>
    <property type="evidence" value="ECO:0007669"/>
    <property type="project" value="InterPro"/>
</dbReference>
<name>A0A4Y8WPC5_9PORP</name>
<dbReference type="InterPro" id="IPR001433">
    <property type="entry name" value="OxRdtase_FAD/NAD-bd"/>
</dbReference>
<dbReference type="STRING" id="1122973.GCA_000379925_01367"/>
<feature type="binding site" evidence="11">
    <location>
        <begin position="87"/>
        <end position="88"/>
    </location>
    <ligand>
        <name>FAD</name>
        <dbReference type="ChEBI" id="CHEBI:57692"/>
    </ligand>
</feature>
<keyword evidence="8 12" id="KW-0408">Iron</keyword>
<organism evidence="15 16">
    <name type="scientific">Porphyromonas levii</name>
    <dbReference type="NCBI Taxonomy" id="28114"/>
    <lineage>
        <taxon>Bacteria</taxon>
        <taxon>Pseudomonadati</taxon>
        <taxon>Bacteroidota</taxon>
        <taxon>Bacteroidia</taxon>
        <taxon>Bacteroidales</taxon>
        <taxon>Porphyromonadaceae</taxon>
        <taxon>Porphyromonas</taxon>
    </lineage>
</organism>
<feature type="binding site" evidence="12">
    <location>
        <position position="251"/>
    </location>
    <ligand>
        <name>[2Fe-2S] cluster</name>
        <dbReference type="ChEBI" id="CHEBI:190135"/>
    </ligand>
</feature>
<dbReference type="InterPro" id="IPR019480">
    <property type="entry name" value="Dihydroorotate_DH_Fe-S-bd"/>
</dbReference>
<evidence type="ECO:0000256" key="11">
    <source>
        <dbReference type="PIRSR" id="PIRSR006816-1"/>
    </source>
</evidence>
<sequence length="265" mass="28817">MGIGNRMKKDIFDIEMELVGREVYSDRLFLGHFAPTNREQVVPICLPGQFVEIQVKNCDGVMLRRPISVYAATERTLDLLIQNAGKGTEVLCNAPVGSRFNILLPLGNTFRIPEAGARPLLVGGGVGVAPMYALGCAMKAKGIEPTFLLGARSAGHFSDLSHFESVGELFITTEDASLGEQGYVTQHSILRAQKFTHTYMCGPTPMMKAVARWAREEGIPSQASLENHMACGIGVCLCCVEPTVKGHKTVCNDGPVFDTTELLWD</sequence>
<dbReference type="Pfam" id="PF10418">
    <property type="entry name" value="DHODB_Fe-S_bind"/>
    <property type="match status" value="1"/>
</dbReference>
<dbReference type="InterPro" id="IPR012165">
    <property type="entry name" value="Cyt_c3_hydrogenase_gsu"/>
</dbReference>
<gene>
    <name evidence="15" type="ORF">E4P47_04810</name>
</gene>
<feature type="domain" description="Dihydroorotate dehydrogenase electron transfer subunit iron-sulphur cluster binding" evidence="14">
    <location>
        <begin position="226"/>
        <end position="262"/>
    </location>
</feature>
<comment type="caution">
    <text evidence="15">The sequence shown here is derived from an EMBL/GenBank/DDBJ whole genome shotgun (WGS) entry which is preliminary data.</text>
</comment>
<keyword evidence="3 11" id="KW-0285">Flavoprotein</keyword>
<evidence type="ECO:0000259" key="13">
    <source>
        <dbReference type="Pfam" id="PF00175"/>
    </source>
</evidence>
<evidence type="ECO:0000256" key="1">
    <source>
        <dbReference type="ARBA" id="ARBA00006422"/>
    </source>
</evidence>
<dbReference type="EMBL" id="SPNC01000056">
    <property type="protein sequence ID" value="TFH95305.1"/>
    <property type="molecule type" value="Genomic_DNA"/>
</dbReference>
<dbReference type="Proteomes" id="UP000297225">
    <property type="component" value="Unassembled WGS sequence"/>
</dbReference>
<dbReference type="InterPro" id="IPR050353">
    <property type="entry name" value="PyrK_electron_transfer"/>
</dbReference>
<accession>A0A4Y8WPC5</accession>
<keyword evidence="9 12" id="KW-0411">Iron-sulfur</keyword>
<feature type="domain" description="Oxidoreductase FAD/NAD(P)-binding" evidence="13">
    <location>
        <begin position="121"/>
        <end position="211"/>
    </location>
</feature>
<reference evidence="15 16" key="1">
    <citation type="submission" date="2019-03" db="EMBL/GenBank/DDBJ databases">
        <title>Porphyromonas levii Isolated from the Uterus of Dairy Cows.</title>
        <authorList>
            <person name="Francis A.M."/>
        </authorList>
    </citation>
    <scope>NUCLEOTIDE SEQUENCE [LARGE SCALE GENOMIC DNA]</scope>
    <source>
        <strain evidence="15 16">AF5678</strain>
    </source>
</reference>
<evidence type="ECO:0000256" key="6">
    <source>
        <dbReference type="ARBA" id="ARBA00022827"/>
    </source>
</evidence>
<comment type="cofactor">
    <cofactor evidence="10">
        <name>[2Fe-2S] cluster</name>
        <dbReference type="ChEBI" id="CHEBI:190135"/>
    </cofactor>
</comment>
<comment type="similarity">
    <text evidence="1">Belongs to the PyrK family.</text>
</comment>
<keyword evidence="7" id="KW-0249">Electron transport</keyword>
<dbReference type="InterPro" id="IPR039261">
    <property type="entry name" value="FNR_nucleotide-bd"/>
</dbReference>
<dbReference type="Pfam" id="PF00175">
    <property type="entry name" value="NAD_binding_1"/>
    <property type="match status" value="1"/>
</dbReference>
<dbReference type="PANTHER" id="PTHR43513:SF3">
    <property type="entry name" value="DIHYDROOROTATE DEHYDROGENASE B (NAD(+)), ELECTRON TRANSFER SUBUNIT-RELATED"/>
    <property type="match status" value="1"/>
</dbReference>
<comment type="cofactor">
    <cofactor evidence="11">
        <name>FAD</name>
        <dbReference type="ChEBI" id="CHEBI:57692"/>
    </cofactor>
    <text evidence="11">Binds 1 FAD per subunit.</text>
</comment>
<evidence type="ECO:0000256" key="8">
    <source>
        <dbReference type="ARBA" id="ARBA00023004"/>
    </source>
</evidence>
<protein>
    <submittedName>
        <fullName evidence="15">Dihydroorotate dehydrogenase electron transfer subunit</fullName>
    </submittedName>
</protein>
<feature type="binding site" evidence="12">
    <location>
        <position position="239"/>
    </location>
    <ligand>
        <name>[2Fe-2S] cluster</name>
        <dbReference type="ChEBI" id="CHEBI:190135"/>
    </ligand>
</feature>
<dbReference type="PIRSF" id="PIRSF006816">
    <property type="entry name" value="Cyc3_hyd_g"/>
    <property type="match status" value="1"/>
</dbReference>
<evidence type="ECO:0000256" key="3">
    <source>
        <dbReference type="ARBA" id="ARBA00022630"/>
    </source>
</evidence>
<proteinExistence type="inferred from homology"/>
<dbReference type="Gene3D" id="2.10.240.10">
    <property type="entry name" value="Dihydroorotate dehydrogenase, electron transfer subunit"/>
    <property type="match status" value="1"/>
</dbReference>
<dbReference type="Gene3D" id="2.40.30.10">
    <property type="entry name" value="Translation factors"/>
    <property type="match status" value="1"/>
</dbReference>
<feature type="binding site" evidence="11">
    <location>
        <begin position="65"/>
        <end position="68"/>
    </location>
    <ligand>
        <name>FAD</name>
        <dbReference type="ChEBI" id="CHEBI:57692"/>
    </ligand>
</feature>
<evidence type="ECO:0000256" key="5">
    <source>
        <dbReference type="ARBA" id="ARBA00022723"/>
    </source>
</evidence>
<dbReference type="PRINTS" id="PR00409">
    <property type="entry name" value="PHDIOXRDTASE"/>
</dbReference>
<evidence type="ECO:0000313" key="15">
    <source>
        <dbReference type="EMBL" id="TFH95305.1"/>
    </source>
</evidence>
<feature type="binding site" evidence="11">
    <location>
        <begin position="80"/>
        <end position="82"/>
    </location>
    <ligand>
        <name>FAD</name>
        <dbReference type="ChEBI" id="CHEBI:57692"/>
    </ligand>
</feature>
<dbReference type="GO" id="GO:0050660">
    <property type="term" value="F:flavin adenine dinucleotide binding"/>
    <property type="evidence" value="ECO:0007669"/>
    <property type="project" value="InterPro"/>
</dbReference>
<dbReference type="Gene3D" id="3.40.50.80">
    <property type="entry name" value="Nucleotide-binding domain of ferredoxin-NADP reductase (FNR) module"/>
    <property type="match status" value="1"/>
</dbReference>
<keyword evidence="5 12" id="KW-0479">Metal-binding</keyword>
<keyword evidence="16" id="KW-1185">Reference proteome</keyword>
<keyword evidence="6 11" id="KW-0274">FAD</keyword>
<dbReference type="SUPFAM" id="SSF63380">
    <property type="entry name" value="Riboflavin synthase domain-like"/>
    <property type="match status" value="1"/>
</dbReference>
<comment type="cofactor">
    <cofactor evidence="12">
        <name>[2Fe-2S] cluster</name>
        <dbReference type="ChEBI" id="CHEBI:190135"/>
    </cofactor>
    <text evidence="12">Binds 1 [2Fe-2S] cluster per subunit.</text>
</comment>
<dbReference type="InterPro" id="IPR017938">
    <property type="entry name" value="Riboflavin_synthase-like_b-brl"/>
</dbReference>
<dbReference type="PANTHER" id="PTHR43513">
    <property type="entry name" value="DIHYDROOROTATE DEHYDROGENASE B (NAD(+)), ELECTRON TRANSFER SUBUNIT"/>
    <property type="match status" value="1"/>
</dbReference>
<dbReference type="GO" id="GO:0016491">
    <property type="term" value="F:oxidoreductase activity"/>
    <property type="evidence" value="ECO:0007669"/>
    <property type="project" value="InterPro"/>
</dbReference>
<dbReference type="CDD" id="cd06218">
    <property type="entry name" value="DHOD_e_trans"/>
    <property type="match status" value="1"/>
</dbReference>
<evidence type="ECO:0000259" key="14">
    <source>
        <dbReference type="Pfam" id="PF10418"/>
    </source>
</evidence>